<feature type="region of interest" description="Disordered" evidence="1">
    <location>
        <begin position="48"/>
        <end position="108"/>
    </location>
</feature>
<dbReference type="RefSeq" id="WP_245833411.1">
    <property type="nucleotide sequence ID" value="NZ_FQZK01000016.1"/>
</dbReference>
<evidence type="ECO:0000313" key="4">
    <source>
        <dbReference type="Proteomes" id="UP000184452"/>
    </source>
</evidence>
<protein>
    <recommendedName>
        <fullName evidence="5">DUF4352 domain-containing protein</fullName>
    </recommendedName>
</protein>
<sequence>MDARDRGRGSGGLLRAAAIPVAVFIAGAGCVATVAGLTAVPLPTVQVTVGGEEDPRGADPPAPGAGEPSGPGPGPEEPESPGAQTPEGDRESAGPHAQDVPPSAYTGSSTAFGPFRVLVDTCYTDTTITDGMGTHATAPSGTEYHIYRLHVTNEGDSPAVFDTRGTTAVTTGGEVLAHDEEAEYTVAWDYLWDGIDPGDTVTSYVVLTAPVGTEFSEVMLGGTAPITPD</sequence>
<keyword evidence="2" id="KW-0472">Membrane</keyword>
<reference evidence="3 4" key="1">
    <citation type="submission" date="2016-11" db="EMBL/GenBank/DDBJ databases">
        <authorList>
            <person name="Jaros S."/>
            <person name="Januszkiewicz K."/>
            <person name="Wedrychowicz H."/>
        </authorList>
    </citation>
    <scope>NUCLEOTIDE SEQUENCE [LARGE SCALE GENOMIC DNA]</scope>
    <source>
        <strain evidence="3 4">CGMCC 4.5723</strain>
    </source>
</reference>
<dbReference type="AlphaFoldDB" id="A0A1M6QUW5"/>
<evidence type="ECO:0000256" key="1">
    <source>
        <dbReference type="SAM" id="MobiDB-lite"/>
    </source>
</evidence>
<organism evidence="3 4">
    <name type="scientific">Nocardiopsis flavescens</name>
    <dbReference type="NCBI Taxonomy" id="758803"/>
    <lineage>
        <taxon>Bacteria</taxon>
        <taxon>Bacillati</taxon>
        <taxon>Actinomycetota</taxon>
        <taxon>Actinomycetes</taxon>
        <taxon>Streptosporangiales</taxon>
        <taxon>Nocardiopsidaceae</taxon>
        <taxon>Nocardiopsis</taxon>
    </lineage>
</organism>
<keyword evidence="2" id="KW-1133">Transmembrane helix</keyword>
<dbReference type="Proteomes" id="UP000184452">
    <property type="component" value="Unassembled WGS sequence"/>
</dbReference>
<feature type="transmembrane region" description="Helical" evidence="2">
    <location>
        <begin position="12"/>
        <end position="37"/>
    </location>
</feature>
<dbReference type="PROSITE" id="PS51257">
    <property type="entry name" value="PROKAR_LIPOPROTEIN"/>
    <property type="match status" value="1"/>
</dbReference>
<gene>
    <name evidence="3" type="ORF">SAMN05421803_11636</name>
</gene>
<name>A0A1M6QUW5_9ACTN</name>
<keyword evidence="4" id="KW-1185">Reference proteome</keyword>
<evidence type="ECO:0000313" key="3">
    <source>
        <dbReference type="EMBL" id="SHK23965.1"/>
    </source>
</evidence>
<dbReference type="EMBL" id="FQZK01000016">
    <property type="protein sequence ID" value="SHK23965.1"/>
    <property type="molecule type" value="Genomic_DNA"/>
</dbReference>
<keyword evidence="2" id="KW-0812">Transmembrane</keyword>
<accession>A0A1M6QUW5</accession>
<proteinExistence type="predicted"/>
<evidence type="ECO:0000256" key="2">
    <source>
        <dbReference type="SAM" id="Phobius"/>
    </source>
</evidence>
<evidence type="ECO:0008006" key="5">
    <source>
        <dbReference type="Google" id="ProtNLM"/>
    </source>
</evidence>